<evidence type="ECO:0000259" key="2">
    <source>
        <dbReference type="PROSITE" id="PS50234"/>
    </source>
</evidence>
<dbReference type="Gene3D" id="3.40.50.410">
    <property type="entry name" value="von Willebrand factor, type A domain"/>
    <property type="match status" value="1"/>
</dbReference>
<dbReference type="InterPro" id="IPR046022">
    <property type="entry name" value="DUF5979"/>
</dbReference>
<dbReference type="InterPro" id="IPR036465">
    <property type="entry name" value="vWFA_dom_sf"/>
</dbReference>
<comment type="caution">
    <text evidence="3">The sequence shown here is derived from an EMBL/GenBank/DDBJ whole genome shotgun (WGS) entry which is preliminary data.</text>
</comment>
<dbReference type="InterPro" id="IPR002035">
    <property type="entry name" value="VWF_A"/>
</dbReference>
<keyword evidence="1" id="KW-1133">Transmembrane helix</keyword>
<sequence length="1908" mass="206951">MKISWPRRTPPSPPRRTRARLARLAALTLSTVLTVGLAPVVVNPTQPAATAHAQTPPRATGTVADADTGTCGSSVALVFDLSNSLNATDVYNAKIAVKQLIRNLSGAPYTFALYTFASTAPAYGNPNLMGTNIFNSKDTEPLLAAVDRLHLPGGPNGGTNWEGAFRRLSEDAALGNRYDTVYFITDGSPTFAENGSNRAGNSTEKNELYDAIAAKEEFENRFHSKVIPVGVGHDISTNAPRPIFELGNWPIYDSNGWFRGYQYGWGSRESQTPRAMLEKITGRGQNAIYVRDYSELPNDLARNVVTGCMYVVNNIVDGTGKVIHHAPDWTYGLDASGRARIPQSVTTSDQGSAHFSAKDFGNGSVQITITQRTAPGFRLVPNTDGSLATCKAFRAGQGQVILPVTNVGKNGIKVQASATEIVSCEFNNEPSAPLALQKTDIIRTPQLQQELNSKADDFTFTCTHPAERTIKGERQGLKSMTELNKEDLGTLPIGTECTVTQKLSPFDRNRINVDVNWFGTNLDILDVSPDGLTVKVRANGNAYHTNGSTLRAVNTYTAKLATLRLSKEFSAENQLPFNEAPFGYGITYSCRYVPNPKAMPEAHNAPSLYEVATGDAILMRSGILELGPYPVGTQCILNEKALANGHGDPAVENYDLTTSWSSTLCGEKGKQCTSNIVRLASEGKHDLSVTNTYTRKTTSLSVSKKLEGKAAQLGLGTPYLFDITCQDGHKQSFSHTGLHVPGGSRNLIEGIPVGSKCTITEQPSTHPQVDITQPAEQTITINEDPHDNNVDIINHLEPKMGEIRLSKNVDATGIVDEATRQRVAEMTFTVIARCRSKNRDWEVFTHDIRDNETWTVGTFPFGTHCGFEETTPAPEGVDMVAKFNPQSVEVSSTDGHDVTLTNTLSTATGDLKVIKATDTTALDEHARNLVPTSLRVHYQCGANTGTLDINEAGGWTATSPDLSAVAGQQCTFTEEITDVPELKRSTKWKAAGFSGEGNTFTMTFPTDGIGMIVNLANTYTRSTTPLTLHKKATLAVPDSLKHLNVRDLENALGINDTNYTLSYRCSVDGRDILSGSTVLKNNESTTIDAPIGTTCEVTETPTLLLNTEGPDNAWTTSVNPNPTQGDHTQIEVRQHPAKPYDVVSESTYHAQSASFNVKKKVGGDGVHTITSDRKFRFTYECTLGGVSLTQGELNISRYDSAQSAAVTGLPLGATCRIIEDPDSASEPRAQWKANWTLTDGPTGWEGPEQQCEYAANCSTFSTQPNPIAELDADGQPLPTPKIVPNGAALRMIEKGKALDSNFFQGTVVLWNNYAYERMSIKLEHILEGDGPELAENDDFEFTMTCVPPGWEGLHADKKAQMSDPSVRTQVTKTGFGFVDFPTSIPVGYSCQVTRQDAPTYDATVATSFRGADQDDPQVPVARFVVEPDPGVFRTKKITVIDDYTRARTPVNVSARFVDHKDTVNPYLLKKDFTVAWTCADPVTKRKYQDQVTVADAAELIRVTTADGKDLPVGTRCVFGQDTDGFIPPEMAAKEDHPWVQSLNRVVVTADSTPMHQLTGSLVADVVVPKSGPMAVDFTSTYWVEQRLLWLSPFVEGDDDHQFFKLTTNFVYDYECVMPMLLPAQELSPWPGSEVFVSEQGVRGVKGSFEVRLGDNWISPKVPDGSSCKVYARPIDPAIAERLVEKNRRLELNYVHPVADVPDSNKPLEHPDAHTGGAVRIPLTDEGFVLDGRNSGALVFHSVYRTDGVVMVRKVNPEGGVVSGAKFAIYAADETGKMAGNPVVPVLNTGSTNEFATRLRPGSYFLVETQSGVDSALLPSPWRFDVLATNAGGSGDVTIELSDKARDSGLVSLIPASGKMPWIIEVANVASGELPFTGGKGIFTLLCLGVSLLLSCLGVIAFRLSKRLN</sequence>
<gene>
    <name evidence="3" type="ORF">J2S37_002467</name>
</gene>
<keyword evidence="1" id="KW-0812">Transmembrane</keyword>
<protein>
    <recommendedName>
        <fullName evidence="2">VWFA domain-containing protein</fullName>
    </recommendedName>
</protein>
<keyword evidence="4" id="KW-1185">Reference proteome</keyword>
<dbReference type="Pfam" id="PF19407">
    <property type="entry name" value="DUF5979"/>
    <property type="match status" value="7"/>
</dbReference>
<dbReference type="CDD" id="cd00198">
    <property type="entry name" value="vWFA"/>
    <property type="match status" value="1"/>
</dbReference>
<dbReference type="InterPro" id="IPR013783">
    <property type="entry name" value="Ig-like_fold"/>
</dbReference>
<evidence type="ECO:0000313" key="3">
    <source>
        <dbReference type="EMBL" id="MDR7355929.1"/>
    </source>
</evidence>
<proteinExistence type="predicted"/>
<keyword evidence="1" id="KW-0472">Membrane</keyword>
<dbReference type="EMBL" id="JAVDYF010000001">
    <property type="protein sequence ID" value="MDR7355929.1"/>
    <property type="molecule type" value="Genomic_DNA"/>
</dbReference>
<dbReference type="RefSeq" id="WP_277103604.1">
    <property type="nucleotide sequence ID" value="NZ_BAAAJS010000069.1"/>
</dbReference>
<dbReference type="Gene3D" id="2.60.40.10">
    <property type="entry name" value="Immunoglobulins"/>
    <property type="match status" value="1"/>
</dbReference>
<accession>A0ABU2BBB3</accession>
<reference evidence="3 4" key="1">
    <citation type="submission" date="2023-07" db="EMBL/GenBank/DDBJ databases">
        <title>Sequencing the genomes of 1000 actinobacteria strains.</title>
        <authorList>
            <person name="Klenk H.-P."/>
        </authorList>
    </citation>
    <scope>NUCLEOTIDE SEQUENCE [LARGE SCALE GENOMIC DNA]</scope>
    <source>
        <strain evidence="3 4">DSM 44508</strain>
    </source>
</reference>
<dbReference type="Proteomes" id="UP001183619">
    <property type="component" value="Unassembled WGS sequence"/>
</dbReference>
<dbReference type="SUPFAM" id="SSF53300">
    <property type="entry name" value="vWA-like"/>
    <property type="match status" value="1"/>
</dbReference>
<feature type="transmembrane region" description="Helical" evidence="1">
    <location>
        <begin position="1881"/>
        <end position="1903"/>
    </location>
</feature>
<feature type="domain" description="VWFA" evidence="2">
    <location>
        <begin position="74"/>
        <end position="304"/>
    </location>
</feature>
<organism evidence="3 4">
    <name type="scientific">Corynebacterium felinum</name>
    <dbReference type="NCBI Taxonomy" id="131318"/>
    <lineage>
        <taxon>Bacteria</taxon>
        <taxon>Bacillati</taxon>
        <taxon>Actinomycetota</taxon>
        <taxon>Actinomycetes</taxon>
        <taxon>Mycobacteriales</taxon>
        <taxon>Corynebacteriaceae</taxon>
        <taxon>Corynebacterium</taxon>
    </lineage>
</organism>
<evidence type="ECO:0000313" key="4">
    <source>
        <dbReference type="Proteomes" id="UP001183619"/>
    </source>
</evidence>
<evidence type="ECO:0000256" key="1">
    <source>
        <dbReference type="SAM" id="Phobius"/>
    </source>
</evidence>
<dbReference type="PROSITE" id="PS50234">
    <property type="entry name" value="VWFA"/>
    <property type="match status" value="1"/>
</dbReference>
<name>A0ABU2BBB3_9CORY</name>